<dbReference type="Gene3D" id="3.40.50.850">
    <property type="entry name" value="Isochorismatase-like"/>
    <property type="match status" value="1"/>
</dbReference>
<dbReference type="Proteomes" id="UP001166286">
    <property type="component" value="Unassembled WGS sequence"/>
</dbReference>
<dbReference type="EMBL" id="JAFEKC020000001">
    <property type="protein sequence ID" value="KAK0517021.1"/>
    <property type="molecule type" value="Genomic_DNA"/>
</dbReference>
<dbReference type="Pfam" id="PF00857">
    <property type="entry name" value="Isochorismatase"/>
    <property type="match status" value="1"/>
</dbReference>
<comment type="similarity">
    <text evidence="1">Belongs to the isochorismatase family.</text>
</comment>
<dbReference type="AlphaFoldDB" id="A0AA39RA80"/>
<name>A0AA39RA80_9LECA</name>
<sequence>MADIHSKEHFNKTFNLDDTAVVLIDHQIGTCGWVHSIDAELLKKNVGILATFATKMRMPLVLTSSMETNMQGLLLDVIQKEAPEAYEKRTKRQGIVNAWEDKNFADAVRATGKHQLIVAGVTTDVCLVPPALSMQAEGFHIKLKCVLDASGSPTDMVDQIAWQRLLQAGIPLASTNAIVTELVKNWATEAGQIAFPLLA</sequence>
<organism evidence="3 4">
    <name type="scientific">Cladonia borealis</name>
    <dbReference type="NCBI Taxonomy" id="184061"/>
    <lineage>
        <taxon>Eukaryota</taxon>
        <taxon>Fungi</taxon>
        <taxon>Dikarya</taxon>
        <taxon>Ascomycota</taxon>
        <taxon>Pezizomycotina</taxon>
        <taxon>Lecanoromycetes</taxon>
        <taxon>OSLEUM clade</taxon>
        <taxon>Lecanoromycetidae</taxon>
        <taxon>Lecanorales</taxon>
        <taxon>Lecanorineae</taxon>
        <taxon>Cladoniaceae</taxon>
        <taxon>Cladonia</taxon>
    </lineage>
</organism>
<dbReference type="InterPro" id="IPR036380">
    <property type="entry name" value="Isochorismatase-like_sf"/>
</dbReference>
<protein>
    <recommendedName>
        <fullName evidence="2">Isochorismatase-like domain-containing protein</fullName>
    </recommendedName>
</protein>
<comment type="caution">
    <text evidence="3">The sequence shown here is derived from an EMBL/GenBank/DDBJ whole genome shotgun (WGS) entry which is preliminary data.</text>
</comment>
<evidence type="ECO:0000313" key="4">
    <source>
        <dbReference type="Proteomes" id="UP001166286"/>
    </source>
</evidence>
<dbReference type="SUPFAM" id="SSF52499">
    <property type="entry name" value="Isochorismatase-like hydrolases"/>
    <property type="match status" value="1"/>
</dbReference>
<evidence type="ECO:0000313" key="3">
    <source>
        <dbReference type="EMBL" id="KAK0517021.1"/>
    </source>
</evidence>
<dbReference type="PANTHER" id="PTHR43559">
    <property type="entry name" value="HYDROLASE YCAC-RELATED"/>
    <property type="match status" value="1"/>
</dbReference>
<proteinExistence type="inferred from homology"/>
<accession>A0AA39RA80</accession>
<dbReference type="InterPro" id="IPR053152">
    <property type="entry name" value="Hydrolase_YcaC-like"/>
</dbReference>
<reference evidence="3" key="1">
    <citation type="submission" date="2023-03" db="EMBL/GenBank/DDBJ databases">
        <title>Complete genome of Cladonia borealis.</title>
        <authorList>
            <person name="Park H."/>
        </authorList>
    </citation>
    <scope>NUCLEOTIDE SEQUENCE</scope>
    <source>
        <strain evidence="3">ANT050790</strain>
    </source>
</reference>
<gene>
    <name evidence="3" type="ORF">JMJ35_000176</name>
</gene>
<dbReference type="PANTHER" id="PTHR43559:SF3">
    <property type="entry name" value="HYDROLASE YCAC-RELATED"/>
    <property type="match status" value="1"/>
</dbReference>
<dbReference type="InterPro" id="IPR000868">
    <property type="entry name" value="Isochorismatase-like_dom"/>
</dbReference>
<evidence type="ECO:0000256" key="1">
    <source>
        <dbReference type="ARBA" id="ARBA00006336"/>
    </source>
</evidence>
<evidence type="ECO:0000259" key="2">
    <source>
        <dbReference type="Pfam" id="PF00857"/>
    </source>
</evidence>
<feature type="domain" description="Isochorismatase-like" evidence="2">
    <location>
        <begin position="19"/>
        <end position="176"/>
    </location>
</feature>
<keyword evidence="4" id="KW-1185">Reference proteome</keyword>